<name>A0A0B4N245_9CAUD</name>
<dbReference type="RefSeq" id="YP_009152882.1">
    <property type="nucleotide sequence ID" value="NC_027395.1"/>
</dbReference>
<protein>
    <submittedName>
        <fullName evidence="1">Putative GTP-binding protein</fullName>
    </submittedName>
</protein>
<dbReference type="OrthoDB" id="13008at10239"/>
<dbReference type="GeneID" id="24725233"/>
<dbReference type="KEGG" id="vg:24725233"/>
<reference evidence="1 2" key="1">
    <citation type="journal article" date="2014" name="PLoS ONE">
        <title>Genomic, Proteomic, Morphological, and Phylogenetic Analyses of vB_EcoP_SU10, a Podoviridae Phage with C3 Morphology.</title>
        <authorList>
            <person name="Mirzaei M.K."/>
            <person name="Eriksson H."/>
            <person name="Kasuga K."/>
            <person name="Haggard-Ljungquist E."/>
            <person name="Nilsson A.S."/>
        </authorList>
    </citation>
    <scope>NUCLEOTIDE SEQUENCE [LARGE SCALE GENOMIC DNA]</scope>
</reference>
<evidence type="ECO:0000313" key="1">
    <source>
        <dbReference type="EMBL" id="AIF71784.1"/>
    </source>
</evidence>
<organism evidence="1 2">
    <name type="scientific">Escherichia phage vB_EcoP_SU10</name>
    <dbReference type="NCBI Taxonomy" id="1519788"/>
    <lineage>
        <taxon>Viruses</taxon>
        <taxon>Duplodnaviria</taxon>
        <taxon>Heunggongvirae</taxon>
        <taxon>Uroviricota</taxon>
        <taxon>Caudoviricetes</taxon>
        <taxon>Mktvariviridae</taxon>
        <taxon>Gordonclarkvirinae</taxon>
        <taxon>Kuravirus</taxon>
        <taxon>Kuravirus CHD5UKE1</taxon>
        <taxon>Kuravirus SU10</taxon>
    </lineage>
</organism>
<proteinExistence type="predicted"/>
<gene>
    <name evidence="1" type="ORF">SU10_031</name>
</gene>
<evidence type="ECO:0000313" key="2">
    <source>
        <dbReference type="Proteomes" id="UP000031602"/>
    </source>
</evidence>
<dbReference type="Proteomes" id="UP000031602">
    <property type="component" value="Segment"/>
</dbReference>
<keyword evidence="2" id="KW-1185">Reference proteome</keyword>
<dbReference type="EMBL" id="KM044272">
    <property type="protein sequence ID" value="AIF71784.1"/>
    <property type="molecule type" value="Genomic_DNA"/>
</dbReference>
<accession>A0A0B4N245</accession>
<sequence>MKVIIAGSRSIDWHSFTQMWALLPEEIPKLISEVVSGGARGPDLHGETVAKHNDIPIKRFIPSWNTLGKKAGILRNVDMGEYADAVIVFWDGESRGSMHMFEYMKSKNKPAILLTKKGDKADMEITGEWK</sequence>